<dbReference type="GO" id="GO:0070129">
    <property type="term" value="P:regulation of mitochondrial translation"/>
    <property type="evidence" value="ECO:0007669"/>
    <property type="project" value="TreeGrafter"/>
</dbReference>
<keyword evidence="1" id="KW-0547">Nucleotide-binding</keyword>
<reference evidence="1" key="1">
    <citation type="submission" date="2020-04" db="EMBL/GenBank/DDBJ databases">
        <authorList>
            <person name="Neveu A P."/>
        </authorList>
    </citation>
    <scope>NUCLEOTIDE SEQUENCE</scope>
    <source>
        <tissue evidence="1">Whole embryo</tissue>
    </source>
</reference>
<dbReference type="AlphaFoldDB" id="A0A6F9DBB4"/>
<dbReference type="InterPro" id="IPR033490">
    <property type="entry name" value="LRP130"/>
</dbReference>
<dbReference type="GO" id="GO:0004386">
    <property type="term" value="F:helicase activity"/>
    <property type="evidence" value="ECO:0007669"/>
    <property type="project" value="UniProtKB-KW"/>
</dbReference>
<dbReference type="InterPro" id="IPR011990">
    <property type="entry name" value="TPR-like_helical_dom_sf"/>
</dbReference>
<name>A0A6F9DBB4_9ASCI</name>
<gene>
    <name evidence="1" type="primary">Ddx50</name>
</gene>
<evidence type="ECO:0000313" key="1">
    <source>
        <dbReference type="EMBL" id="CAB3237159.1"/>
    </source>
</evidence>
<dbReference type="GO" id="GO:0005739">
    <property type="term" value="C:mitochondrion"/>
    <property type="evidence" value="ECO:0007669"/>
    <property type="project" value="TreeGrafter"/>
</dbReference>
<dbReference type="EMBL" id="LR784438">
    <property type="protein sequence ID" value="CAB3237159.1"/>
    <property type="molecule type" value="mRNA"/>
</dbReference>
<sequence length="1133" mass="129475">MAHLARGGICKFCVSSVRLLAQPKVLQKTTIRTISSYDVSNLRSRKLYKGFVEFEVLSSTVQKLIASDQLTLSNVGIILRLVDSDKLVGHNLRQDLLQKIHDNFKTKDVIFYNAYIQSMLDNNVEFVVDEVLQAMEACNVAPNTETFSKLVVKSCKDGNLKDASGFIAYMKDNSMKVPIKCFVHIAEAQCAVGETDKAQEIMSHMMENNFPLRWSDIAVYCCGLLKAKQTENFQDIILQYRTRVGTKIPLQYALPIISSLQKNQEFNDLLLFLINHVDAHDENNYTNILDALDMPNFSKVMKNLYTSSGVKFSKRFDKLAEAYLFDTLNQEQSIEAIQNEVSFLENHHPETDFPAMVLPLLVSCKKHLVLDYLVTIAPNEEIKPHYVLPLVEDESDLEHLKDKLALGFNVEERLLNQKKDIFVKKDIGRKNIDDYAEQQLTTTLSEILKKSLFDHSINTEELAKQLWDQLETDLPQATKFEILSKPLVFDGCLKVFSGKGLHRYLGVLKALHSFGFQFDDALLQWCYRKLPKTCQIQLELIDNHRKSVRLVYLTKILDNPSLVAKTLVNENNSKSSKALLTAALDTFKESNQMKTFEDALKSNNCHLAPQLCNDLFWHFVSVGQVSDLKSLFADHIFDDDITSIPTKYLEFWSKDLSDFLLDRLSEKYGTSEAKLILYLSLLEGNKISDAEKIMDGNISLTPFMKETLSYWTKAAVHNIDYQSMCLKVLNGTQSVMESDDYMYLVNAIIQSLTHSTDFQMIENVLNDVYSLLTDDLQKQISTDHLKALQEHFLLENREPPELIFGDKELFELVRAVLNEEWTIAQCLSQIEKLANGGGIVSDRLFAVISERAKFDEFEDFQNQLKRIIPNYDGKKQKVSHLLDNAGVREAIDFVMADTINIGAWKEIVSDICNQALGQDEGALLETIKQRTTNPPGAHIVKSHLVYQNLLKNEDLLEDLKHSLVMRDLIKLILERNDKNAMDLLKEKVQANRELLCNYVAGLIVNGSNAEEIYKFTSAMSLAEKKSLCPLVYSRTKTPDALVKIDSIMRQICPISARLNYFFGKECANLDLSHNPELLTYFKSRMHELPWFHNYHQTTEIFAKLQHQVFFRPTTRSFTSPNEKMIDELLALSN</sequence>
<proteinExistence type="evidence at transcript level"/>
<dbReference type="PANTHER" id="PTHR46669">
    <property type="entry name" value="LEUCINE-RICH PPR MOTIF-CONTAINING PROTEIN, MITOCHONDRIAL"/>
    <property type="match status" value="1"/>
</dbReference>
<protein>
    <submittedName>
        <fullName evidence="1">ATP-dependent RNA helicase DDX50</fullName>
    </submittedName>
</protein>
<organism evidence="1">
    <name type="scientific">Phallusia mammillata</name>
    <dbReference type="NCBI Taxonomy" id="59560"/>
    <lineage>
        <taxon>Eukaryota</taxon>
        <taxon>Metazoa</taxon>
        <taxon>Chordata</taxon>
        <taxon>Tunicata</taxon>
        <taxon>Ascidiacea</taxon>
        <taxon>Phlebobranchia</taxon>
        <taxon>Ascidiidae</taxon>
        <taxon>Phallusia</taxon>
    </lineage>
</organism>
<keyword evidence="1" id="KW-0067">ATP-binding</keyword>
<dbReference type="GO" id="GO:0005634">
    <property type="term" value="C:nucleus"/>
    <property type="evidence" value="ECO:0007669"/>
    <property type="project" value="TreeGrafter"/>
</dbReference>
<keyword evidence="1" id="KW-0378">Hydrolase</keyword>
<dbReference type="Gene3D" id="1.25.40.10">
    <property type="entry name" value="Tetratricopeptide repeat domain"/>
    <property type="match status" value="1"/>
</dbReference>
<dbReference type="PANTHER" id="PTHR46669:SF1">
    <property type="entry name" value="LEUCINE-RICH PPR MOTIF-CONTAINING PROTEIN, MITOCHONDRIAL"/>
    <property type="match status" value="1"/>
</dbReference>
<accession>A0A6F9DBB4</accession>
<keyword evidence="1" id="KW-0347">Helicase</keyword>
<dbReference type="GO" id="GO:0003730">
    <property type="term" value="F:mRNA 3'-UTR binding"/>
    <property type="evidence" value="ECO:0007669"/>
    <property type="project" value="TreeGrafter"/>
</dbReference>